<evidence type="ECO:0000313" key="9">
    <source>
        <dbReference type="Proteomes" id="UP000694621"/>
    </source>
</evidence>
<dbReference type="Pfam" id="PF00939">
    <property type="entry name" value="Na_sulph_symp"/>
    <property type="match status" value="1"/>
</dbReference>
<dbReference type="PANTHER" id="PTHR10283:SF65">
    <property type="entry name" value="SOLUTE CARRIER FAMILY 13 MEMBER 1"/>
    <property type="match status" value="1"/>
</dbReference>
<accession>A0A8B9J5X7</accession>
<protein>
    <recommendedName>
        <fullName evidence="10">Solute carrier family 13 member 1</fullName>
    </recommendedName>
</protein>
<evidence type="ECO:0000256" key="3">
    <source>
        <dbReference type="ARBA" id="ARBA00022692"/>
    </source>
</evidence>
<reference evidence="8" key="1">
    <citation type="submission" date="2025-08" db="UniProtKB">
        <authorList>
            <consortium name="Ensembl"/>
        </authorList>
    </citation>
    <scope>IDENTIFICATION</scope>
</reference>
<feature type="transmembrane region" description="Helical" evidence="7">
    <location>
        <begin position="188"/>
        <end position="213"/>
    </location>
</feature>
<dbReference type="AlphaFoldDB" id="A0A8B9J5X7"/>
<keyword evidence="3 7" id="KW-0812">Transmembrane</keyword>
<feature type="transmembrane region" description="Helical" evidence="7">
    <location>
        <begin position="6"/>
        <end position="37"/>
    </location>
</feature>
<keyword evidence="6" id="KW-0813">Transport</keyword>
<dbReference type="InterPro" id="IPR001898">
    <property type="entry name" value="SLC13A/DASS"/>
</dbReference>
<gene>
    <name evidence="8" type="primary">slc13a1</name>
</gene>
<feature type="transmembrane region" description="Helical" evidence="7">
    <location>
        <begin position="328"/>
        <end position="348"/>
    </location>
</feature>
<feature type="transmembrane region" description="Helical" evidence="7">
    <location>
        <begin position="406"/>
        <end position="424"/>
    </location>
</feature>
<feature type="transmembrane region" description="Helical" evidence="7">
    <location>
        <begin position="233"/>
        <end position="257"/>
    </location>
</feature>
<evidence type="ECO:0000256" key="2">
    <source>
        <dbReference type="ARBA" id="ARBA00006772"/>
    </source>
</evidence>
<keyword evidence="6" id="KW-0739">Sodium transport</keyword>
<dbReference type="GO" id="GO:0015382">
    <property type="term" value="F:sodium:sulfate symporter activity"/>
    <property type="evidence" value="ECO:0007669"/>
    <property type="project" value="TreeGrafter"/>
</dbReference>
<evidence type="ECO:0000256" key="4">
    <source>
        <dbReference type="ARBA" id="ARBA00022989"/>
    </source>
</evidence>
<sequence>IVSECAYTLILMAVFWMTEAMPLSVTALLPAFLFPLFGIMKSSVVATMYFKDFHLLLLGVICLATSIEKWGLHRRIALKLVTLVGVNPGMLMLGMMVGCGFLSMWLSNTSTVAMVMPIVEAVMQQVMSAEGQVSTHQEKAMSGICNPVNLYTAKKKKKTLQIIYPLNLPYSPLNSKYRTHRDHMMCKCLSLCIAYSACIGGLTTLPGTSSNLIFAEYIHQFYPECKSINFGNWFIFSLPICIIIMLLGWVWLHWLFLGLDFRYMLCSKGGRPEREIAAAKLIKEEYNALGPVSRQEKITLVIFSLMALLWFVRDPGFMPGWASLFPDYPGYATDATVALILGVFLFIIPAKRPTADGYEAMISWKEFEACMPWEICLLVGGGFALAEGTKVSGLSSWVAELMTPLGSLPVLAIVAIACIIVTSVTEVASNPATITIFLPILSPLAEAIKVNPLYMLIPATLSVSFSFLLPFSNPPNAIVFVYGHLSIMDMVKAGLGLNIIGVLVVLLAISTWGTGIFDLNTFPDWANSHGLTNTTGF</sequence>
<keyword evidence="4 7" id="KW-1133">Transmembrane helix</keyword>
<feature type="transmembrane region" description="Helical" evidence="7">
    <location>
        <begin position="369"/>
        <end position="386"/>
    </location>
</feature>
<feature type="transmembrane region" description="Helical" evidence="7">
    <location>
        <begin position="463"/>
        <end position="483"/>
    </location>
</feature>
<name>A0A8B9J5X7_ASTMX</name>
<evidence type="ECO:0008006" key="10">
    <source>
        <dbReference type="Google" id="ProtNLM"/>
    </source>
</evidence>
<evidence type="ECO:0000256" key="6">
    <source>
        <dbReference type="ARBA" id="ARBA00023201"/>
    </source>
</evidence>
<dbReference type="GO" id="GO:0005886">
    <property type="term" value="C:plasma membrane"/>
    <property type="evidence" value="ECO:0007669"/>
    <property type="project" value="TreeGrafter"/>
</dbReference>
<dbReference type="PANTHER" id="PTHR10283">
    <property type="entry name" value="SOLUTE CARRIER FAMILY 13 MEMBER"/>
    <property type="match status" value="1"/>
</dbReference>
<organism evidence="8 9">
    <name type="scientific">Astyanax mexicanus</name>
    <name type="common">Blind cave fish</name>
    <name type="synonym">Astyanax fasciatus mexicanus</name>
    <dbReference type="NCBI Taxonomy" id="7994"/>
    <lineage>
        <taxon>Eukaryota</taxon>
        <taxon>Metazoa</taxon>
        <taxon>Chordata</taxon>
        <taxon>Craniata</taxon>
        <taxon>Vertebrata</taxon>
        <taxon>Euteleostomi</taxon>
        <taxon>Actinopterygii</taxon>
        <taxon>Neopterygii</taxon>
        <taxon>Teleostei</taxon>
        <taxon>Ostariophysi</taxon>
        <taxon>Characiformes</taxon>
        <taxon>Characoidei</taxon>
        <taxon>Acestrorhamphidae</taxon>
        <taxon>Acestrorhamphinae</taxon>
        <taxon>Astyanax</taxon>
    </lineage>
</organism>
<evidence type="ECO:0000256" key="1">
    <source>
        <dbReference type="ARBA" id="ARBA00004141"/>
    </source>
</evidence>
<comment type="similarity">
    <text evidence="2">Belongs to the SLC13A/DASS transporter (TC 2.A.47) family. NADC subfamily.</text>
</comment>
<feature type="transmembrane region" description="Helical" evidence="7">
    <location>
        <begin position="87"/>
        <end position="106"/>
    </location>
</feature>
<feature type="transmembrane region" description="Helical" evidence="7">
    <location>
        <begin position="436"/>
        <end position="457"/>
    </location>
</feature>
<dbReference type="Ensembl" id="ENSAMXT00005004732.1">
    <property type="protein sequence ID" value="ENSAMXP00005004162.1"/>
    <property type="gene ID" value="ENSAMXG00005002331.1"/>
</dbReference>
<keyword evidence="6" id="KW-0915">Sodium</keyword>
<comment type="subcellular location">
    <subcellularLocation>
        <location evidence="1">Membrane</location>
        <topology evidence="1">Multi-pass membrane protein</topology>
    </subcellularLocation>
</comment>
<proteinExistence type="inferred from homology"/>
<feature type="transmembrane region" description="Helical" evidence="7">
    <location>
        <begin position="49"/>
        <end position="67"/>
    </location>
</feature>
<evidence type="ECO:0000256" key="5">
    <source>
        <dbReference type="ARBA" id="ARBA00023136"/>
    </source>
</evidence>
<keyword evidence="6" id="KW-0406">Ion transport</keyword>
<evidence type="ECO:0000313" key="8">
    <source>
        <dbReference type="Ensembl" id="ENSAMXP00005004162.1"/>
    </source>
</evidence>
<evidence type="ECO:0000256" key="7">
    <source>
        <dbReference type="SAM" id="Phobius"/>
    </source>
</evidence>
<dbReference type="Proteomes" id="UP000694621">
    <property type="component" value="Unplaced"/>
</dbReference>
<feature type="transmembrane region" description="Helical" evidence="7">
    <location>
        <begin position="495"/>
        <end position="517"/>
    </location>
</feature>
<keyword evidence="5 7" id="KW-0472">Membrane</keyword>